<sequence length="929" mass="102138">MAESAHRKGPPPSKIIEQIVEAGKAAFNPSTAPEGRVPALQAYEDLVASTSTWILLPALNSLIKPDVLPSWLRNPLLQALTRLPLRPDGVRGTLEFVFSVHPSTQDAAAHSQQPQKSGANITHEAVAVATRLLSTVPATLSPDEWYGGIAPQLFALFDGDAGEDLAKTAAQIVGFGILGKKQMGAPGAAGWNAFVLPLIEPINYSLQSARERDLGSSQEPSDEIVHLGRNKILVSDEKLVAAVRRLKVLVLSNPSPGLCRRVLKPVLLQLWALASMVNHAEAIAQKYCTPAESLLQTYFTLFGKADAMAPFIRDILCEGSSHGSERTWRFRADGHSKVDVEAVSSPVGVDLLQVEPRAEKLAKLITGFCSNEEISELFLVLLRNWIRSLQQQNETSIKIAPSSQSMQEDSPLQELAELSVLQKLMETAPDKLVGHFDQLMGVICQVLRGNEQVPLGDDVMSVILSLLNLVVTTTSFKRSDIQPRDMDLIEVSLRKIAGSDSSDVSATARNLTMLLEYRDQLDQPPQSDHEASSSSSAPSSRQIEDRKTYNLAMNYITGDRDHPPPVVSEGLSMLSTLITAESPILDITAVTVLMSNLLRDNEDYINLRVIKIFTQLANKHPKTTLRELLENYLDPQEQCSTDTRLRFGEALLQVIERLGETFTGDTAQQAGETLLSIAGRRAHRPKTQAKQAREERLAKMKKKNKASARDGDEDEHEEHEEDEDEDENSKMTETERANNEILAQIIQGWESKRGSEDIRMRASALSIFGAALEVNIAGMGPSLVSNAVDLCVHVLSVERDMEYAILRRAAILAILGFVRALHEARQSGRSPGFGLTMSSREEIQRTLEYVAETDNDGLVQQHARDVVESLRDWQIGSLLAQRQQQQQQQSEGMVGGLGLSLSRLAGLNVNVSPEEGIGGQIRRRIEEID</sequence>
<feature type="domain" description="RNA polymerase II assembly factor Rtp1 C-terminal" evidence="3">
    <location>
        <begin position="840"/>
        <end position="870"/>
    </location>
</feature>
<dbReference type="Pfam" id="PF10304">
    <property type="entry name" value="RTP1_C2"/>
    <property type="match status" value="1"/>
</dbReference>
<dbReference type="GO" id="GO:0009306">
    <property type="term" value="P:protein secretion"/>
    <property type="evidence" value="ECO:0007669"/>
    <property type="project" value="TreeGrafter"/>
</dbReference>
<comment type="caution">
    <text evidence="5">The sequence shown here is derived from an EMBL/GenBank/DDBJ whole genome shotgun (WGS) entry which is preliminary data.</text>
</comment>
<feature type="domain" description="RNA polymerase II assembly factor Rtp1 C-terminal" evidence="4">
    <location>
        <begin position="560"/>
        <end position="661"/>
    </location>
</feature>
<comment type="similarity">
    <text evidence="1">Belongs to the Tango6 family.</text>
</comment>
<proteinExistence type="inferred from homology"/>
<reference evidence="5" key="1">
    <citation type="journal article" date="2020" name="bioRxiv">
        <title>Whole genome comparisons of ergot fungi reveals the divergence and evolution of species within the genus Claviceps are the result of varying mechanisms driving genome evolution and host range expansion.</title>
        <authorList>
            <person name="Wyka S.A."/>
            <person name="Mondo S.J."/>
            <person name="Liu M."/>
            <person name="Dettman J."/>
            <person name="Nalam V."/>
            <person name="Broders K.D."/>
        </authorList>
    </citation>
    <scope>NUCLEOTIDE SEQUENCE</scope>
    <source>
        <strain evidence="5">CCC 1102</strain>
    </source>
</reference>
<accession>A0A9P7SU73</accession>
<gene>
    <name evidence="5" type="ORF">E4U56_002192</name>
</gene>
<dbReference type="InterPro" id="IPR019414">
    <property type="entry name" value="Rtp1_C2"/>
</dbReference>
<dbReference type="PANTHER" id="PTHR20959:SF1">
    <property type="entry name" value="TRANSPORT AND GOLGI ORGANIZATION PROTEIN 6 HOMOLOG"/>
    <property type="match status" value="1"/>
</dbReference>
<feature type="compositionally biased region" description="Basic and acidic residues" evidence="2">
    <location>
        <begin position="521"/>
        <end position="531"/>
    </location>
</feature>
<dbReference type="EMBL" id="SRPS01000017">
    <property type="protein sequence ID" value="KAG5976237.1"/>
    <property type="molecule type" value="Genomic_DNA"/>
</dbReference>
<dbReference type="InterPro" id="IPR039600">
    <property type="entry name" value="TANGO6/Rtp1"/>
</dbReference>
<name>A0A9P7SU73_9HYPO</name>
<protein>
    <recommendedName>
        <fullName evidence="7">Protein required for cell viability</fullName>
    </recommendedName>
</protein>
<evidence type="ECO:0000256" key="2">
    <source>
        <dbReference type="SAM" id="MobiDB-lite"/>
    </source>
</evidence>
<feature type="compositionally biased region" description="Acidic residues" evidence="2">
    <location>
        <begin position="711"/>
        <end position="727"/>
    </location>
</feature>
<dbReference type="InterPro" id="IPR019451">
    <property type="entry name" value="Rtp1_C1"/>
</dbReference>
<dbReference type="Pfam" id="PF10363">
    <property type="entry name" value="RTP1_C1"/>
    <property type="match status" value="1"/>
</dbReference>
<dbReference type="InterPro" id="IPR016024">
    <property type="entry name" value="ARM-type_fold"/>
</dbReference>
<dbReference type="Proteomes" id="UP000784919">
    <property type="component" value="Unassembled WGS sequence"/>
</dbReference>
<evidence type="ECO:0000259" key="3">
    <source>
        <dbReference type="Pfam" id="PF10304"/>
    </source>
</evidence>
<evidence type="ECO:0000313" key="5">
    <source>
        <dbReference type="EMBL" id="KAG5976237.1"/>
    </source>
</evidence>
<dbReference type="SUPFAM" id="SSF48371">
    <property type="entry name" value="ARM repeat"/>
    <property type="match status" value="1"/>
</dbReference>
<feature type="compositionally biased region" description="Basic and acidic residues" evidence="2">
    <location>
        <begin position="728"/>
        <end position="737"/>
    </location>
</feature>
<evidence type="ECO:0000256" key="1">
    <source>
        <dbReference type="ARBA" id="ARBA00005724"/>
    </source>
</evidence>
<evidence type="ECO:0000313" key="6">
    <source>
        <dbReference type="Proteomes" id="UP000784919"/>
    </source>
</evidence>
<dbReference type="PANTHER" id="PTHR20959">
    <property type="entry name" value="TRANSPORT AND GOLGI ORGANIZATION PROTEIN 6 FAMILY MEMBER"/>
    <property type="match status" value="1"/>
</dbReference>
<organism evidence="5 6">
    <name type="scientific">Claviceps arundinis</name>
    <dbReference type="NCBI Taxonomy" id="1623583"/>
    <lineage>
        <taxon>Eukaryota</taxon>
        <taxon>Fungi</taxon>
        <taxon>Dikarya</taxon>
        <taxon>Ascomycota</taxon>
        <taxon>Pezizomycotina</taxon>
        <taxon>Sordariomycetes</taxon>
        <taxon>Hypocreomycetidae</taxon>
        <taxon>Hypocreales</taxon>
        <taxon>Clavicipitaceae</taxon>
        <taxon>Claviceps</taxon>
    </lineage>
</organism>
<dbReference type="OrthoDB" id="39591at2759"/>
<evidence type="ECO:0008006" key="7">
    <source>
        <dbReference type="Google" id="ProtNLM"/>
    </source>
</evidence>
<evidence type="ECO:0000259" key="4">
    <source>
        <dbReference type="Pfam" id="PF10363"/>
    </source>
</evidence>
<feature type="region of interest" description="Disordered" evidence="2">
    <location>
        <begin position="521"/>
        <end position="544"/>
    </location>
</feature>
<dbReference type="Gene3D" id="1.25.10.10">
    <property type="entry name" value="Leucine-rich Repeat Variant"/>
    <property type="match status" value="1"/>
</dbReference>
<dbReference type="InterPro" id="IPR011989">
    <property type="entry name" value="ARM-like"/>
</dbReference>
<dbReference type="AlphaFoldDB" id="A0A9P7SU73"/>
<feature type="region of interest" description="Disordered" evidence="2">
    <location>
        <begin position="676"/>
        <end position="737"/>
    </location>
</feature>